<sequence length="152" mass="18056">MQSLPPDVQLDILKCLNFEQIFSFKQTNFYFRNLINKYENGLARKKLYQLLLVFVNTYTHRKSDLNKVIEPESGVFELALNDQLKNKWKTAIAKSIPLFLHDYEAGKYNFMVAIYKKGCTQQRRLILSPRLRYKSQFRNISILELFSCFEVN</sequence>
<dbReference type="EMBL" id="CAVMJV010000008">
    <property type="protein sequence ID" value="CAK5036159.1"/>
    <property type="molecule type" value="Genomic_DNA"/>
</dbReference>
<evidence type="ECO:0000313" key="1">
    <source>
        <dbReference type="EMBL" id="CAK5036159.1"/>
    </source>
</evidence>
<evidence type="ECO:0000313" key="2">
    <source>
        <dbReference type="Proteomes" id="UP001497535"/>
    </source>
</evidence>
<keyword evidence="2" id="KW-1185">Reference proteome</keyword>
<proteinExistence type="predicted"/>
<reference evidence="1" key="1">
    <citation type="submission" date="2023-11" db="EMBL/GenBank/DDBJ databases">
        <authorList>
            <person name="Poullet M."/>
        </authorList>
    </citation>
    <scope>NUCLEOTIDE SEQUENCE</scope>
    <source>
        <strain evidence="1">E1834</strain>
    </source>
</reference>
<organism evidence="1 2">
    <name type="scientific">Meloidogyne enterolobii</name>
    <name type="common">Root-knot nematode worm</name>
    <name type="synonym">Meloidogyne mayaguensis</name>
    <dbReference type="NCBI Taxonomy" id="390850"/>
    <lineage>
        <taxon>Eukaryota</taxon>
        <taxon>Metazoa</taxon>
        <taxon>Ecdysozoa</taxon>
        <taxon>Nematoda</taxon>
        <taxon>Chromadorea</taxon>
        <taxon>Rhabditida</taxon>
        <taxon>Tylenchina</taxon>
        <taxon>Tylenchomorpha</taxon>
        <taxon>Tylenchoidea</taxon>
        <taxon>Meloidogynidae</taxon>
        <taxon>Meloidogyninae</taxon>
        <taxon>Meloidogyne</taxon>
    </lineage>
</organism>
<accession>A0ACB0Y941</accession>
<dbReference type="Proteomes" id="UP001497535">
    <property type="component" value="Unassembled WGS sequence"/>
</dbReference>
<name>A0ACB0Y941_MELEN</name>
<gene>
    <name evidence="1" type="ORF">MENTE1834_LOCUS8942</name>
</gene>
<protein>
    <submittedName>
        <fullName evidence="1">Uncharacterized protein</fullName>
    </submittedName>
</protein>
<comment type="caution">
    <text evidence="1">The sequence shown here is derived from an EMBL/GenBank/DDBJ whole genome shotgun (WGS) entry which is preliminary data.</text>
</comment>